<accession>A0A9W8S626</accession>
<dbReference type="PANTHER" id="PTHR33099:SF13">
    <property type="entry name" value="F-BOX DOMAIN-CONTAINING PROTEIN-RELATED"/>
    <property type="match status" value="1"/>
</dbReference>
<keyword evidence="2" id="KW-1185">Reference proteome</keyword>
<organism evidence="1 2">
    <name type="scientific">Fusarium torreyae</name>
    <dbReference type="NCBI Taxonomy" id="1237075"/>
    <lineage>
        <taxon>Eukaryota</taxon>
        <taxon>Fungi</taxon>
        <taxon>Dikarya</taxon>
        <taxon>Ascomycota</taxon>
        <taxon>Pezizomycotina</taxon>
        <taxon>Sordariomycetes</taxon>
        <taxon>Hypocreomycetidae</taxon>
        <taxon>Hypocreales</taxon>
        <taxon>Nectriaceae</taxon>
        <taxon>Fusarium</taxon>
    </lineage>
</organism>
<protein>
    <submittedName>
        <fullName evidence="1">Uncharacterized protein</fullName>
    </submittedName>
</protein>
<name>A0A9W8S626_9HYPO</name>
<dbReference type="OrthoDB" id="27483at2759"/>
<dbReference type="AlphaFoldDB" id="A0A9W8S626"/>
<dbReference type="PANTHER" id="PTHR33099">
    <property type="entry name" value="FE2OG DIOXYGENASE DOMAIN-CONTAINING PROTEIN"/>
    <property type="match status" value="1"/>
</dbReference>
<sequence>MSGLLKKSCFKDICGPFTHPYAAAIKEQCKTSQGAGIPAQNVWELDHTQFELSNPAWPSCLDRIIGDITKELGASNVLLRLQNLTLQGPGPIVQQNKGSDQNHNTIGTLLICLPSEHQGGNIHLSLGDRVLSFNTATSSVLDLSVIGWFSDSNCQVKELASGYRLTITYSLYQTTPLRPAAGSNSVRGGRVAELLRLWPPQYSKILYKLDDKQEVGPLSLRELTDRDLAVGQILNDVCPEVGLYMLFAEVTHEVLDDVGEKSISSSTIEGVYTPNGHPLTAKKALDPEKEVLGFDEMILGDRDFDSDDENQVPLSEVMEEREIIGRYHDIAIILLRKEELLNMVRLGDHNPAWQQRQVPHTDETYDLGMGGVVDMVVQDLEKFPCDPKAITVAATIMNKLSPFENAVKGPFIGRIANWSLASGNMLLYQRGLQVATTPVAGVLAEYLAKKFDGKEDAIEWKEWYELLGVKMQILRILG</sequence>
<evidence type="ECO:0000313" key="1">
    <source>
        <dbReference type="EMBL" id="KAJ4266457.1"/>
    </source>
</evidence>
<dbReference type="EMBL" id="JAOQAZ010000005">
    <property type="protein sequence ID" value="KAJ4266457.1"/>
    <property type="molecule type" value="Genomic_DNA"/>
</dbReference>
<gene>
    <name evidence="1" type="ORF">NW762_004441</name>
</gene>
<reference evidence="1" key="1">
    <citation type="submission" date="2022-09" db="EMBL/GenBank/DDBJ databases">
        <title>Fusarium specimens isolated from Avocado Roots.</title>
        <authorList>
            <person name="Stajich J."/>
            <person name="Roper C."/>
            <person name="Heimlech-Rivalta G."/>
        </authorList>
    </citation>
    <scope>NUCLEOTIDE SEQUENCE</scope>
    <source>
        <strain evidence="1">CF00136</strain>
    </source>
</reference>
<evidence type="ECO:0000313" key="2">
    <source>
        <dbReference type="Proteomes" id="UP001152049"/>
    </source>
</evidence>
<proteinExistence type="predicted"/>
<dbReference type="Proteomes" id="UP001152049">
    <property type="component" value="Unassembled WGS sequence"/>
</dbReference>
<comment type="caution">
    <text evidence="1">The sequence shown here is derived from an EMBL/GenBank/DDBJ whole genome shotgun (WGS) entry which is preliminary data.</text>
</comment>